<feature type="domain" description="EGF-like" evidence="8">
    <location>
        <begin position="86"/>
        <end position="122"/>
    </location>
</feature>
<name>A0ABU7EJ44_9TELE</name>
<accession>A0ABU7EJ44</accession>
<dbReference type="SMART" id="SM00069">
    <property type="entry name" value="GLA"/>
    <property type="match status" value="1"/>
</dbReference>
<dbReference type="Pfam" id="PF00594">
    <property type="entry name" value="Gla"/>
    <property type="match status" value="1"/>
</dbReference>
<dbReference type="Gene3D" id="4.10.740.10">
    <property type="entry name" value="Coagulation Factor IX"/>
    <property type="match status" value="1"/>
</dbReference>
<dbReference type="InterPro" id="IPR000294">
    <property type="entry name" value="GLA_domain"/>
</dbReference>
<evidence type="ECO:0000256" key="6">
    <source>
        <dbReference type="SAM" id="MobiDB-lite"/>
    </source>
</evidence>
<dbReference type="InterPro" id="IPR001881">
    <property type="entry name" value="EGF-like_Ca-bd_dom"/>
</dbReference>
<dbReference type="SMART" id="SM00179">
    <property type="entry name" value="EGF_CA"/>
    <property type="match status" value="2"/>
</dbReference>
<dbReference type="PROSITE" id="PS00022">
    <property type="entry name" value="EGF_1"/>
    <property type="match status" value="1"/>
</dbReference>
<organism evidence="11 12">
    <name type="scientific">Characodon lateralis</name>
    <dbReference type="NCBI Taxonomy" id="208331"/>
    <lineage>
        <taxon>Eukaryota</taxon>
        <taxon>Metazoa</taxon>
        <taxon>Chordata</taxon>
        <taxon>Craniata</taxon>
        <taxon>Vertebrata</taxon>
        <taxon>Euteleostomi</taxon>
        <taxon>Actinopterygii</taxon>
        <taxon>Neopterygii</taxon>
        <taxon>Teleostei</taxon>
        <taxon>Neoteleostei</taxon>
        <taxon>Acanthomorphata</taxon>
        <taxon>Ovalentaria</taxon>
        <taxon>Atherinomorphae</taxon>
        <taxon>Cyprinodontiformes</taxon>
        <taxon>Goodeidae</taxon>
        <taxon>Characodon</taxon>
    </lineage>
</organism>
<dbReference type="SMART" id="SM00020">
    <property type="entry name" value="Tryp_SPc"/>
    <property type="match status" value="1"/>
</dbReference>
<evidence type="ECO:0000259" key="9">
    <source>
        <dbReference type="PROSITE" id="PS50240"/>
    </source>
</evidence>
<dbReference type="InterPro" id="IPR000742">
    <property type="entry name" value="EGF"/>
</dbReference>
<evidence type="ECO:0000256" key="5">
    <source>
        <dbReference type="PROSITE-ProRule" id="PRU00076"/>
    </source>
</evidence>
<dbReference type="PROSITE" id="PS50998">
    <property type="entry name" value="GLA_2"/>
    <property type="match status" value="1"/>
</dbReference>
<feature type="compositionally biased region" description="Basic and acidic residues" evidence="6">
    <location>
        <begin position="418"/>
        <end position="430"/>
    </location>
</feature>
<reference evidence="11 12" key="1">
    <citation type="submission" date="2021-06" db="EMBL/GenBank/DDBJ databases">
        <authorList>
            <person name="Palmer J.M."/>
        </authorList>
    </citation>
    <scope>NUCLEOTIDE SEQUENCE [LARGE SCALE GENOMIC DNA]</scope>
    <source>
        <strain evidence="11 12">CL_MEX2019</strain>
        <tissue evidence="11">Muscle</tissue>
    </source>
</reference>
<feature type="chain" id="PRO_5045333405" evidence="7">
    <location>
        <begin position="22"/>
        <end position="506"/>
    </location>
</feature>
<evidence type="ECO:0000259" key="10">
    <source>
        <dbReference type="PROSITE" id="PS50998"/>
    </source>
</evidence>
<dbReference type="InterPro" id="IPR050442">
    <property type="entry name" value="Peptidase_S1_coag_factors"/>
</dbReference>
<dbReference type="InterPro" id="IPR017857">
    <property type="entry name" value="Coagulation_fac-like_Gla_dom"/>
</dbReference>
<evidence type="ECO:0000256" key="3">
    <source>
        <dbReference type="ARBA" id="ARBA00023157"/>
    </source>
</evidence>
<feature type="domain" description="Gla" evidence="10">
    <location>
        <begin position="40"/>
        <end position="86"/>
    </location>
</feature>
<dbReference type="Pfam" id="PF12662">
    <property type="entry name" value="cEGF"/>
    <property type="match status" value="1"/>
</dbReference>
<dbReference type="Gene3D" id="2.40.10.10">
    <property type="entry name" value="Trypsin-like serine proteases"/>
    <property type="match status" value="1"/>
</dbReference>
<gene>
    <name evidence="11" type="ORF">CHARACLAT_014646</name>
</gene>
<dbReference type="InterPro" id="IPR035972">
    <property type="entry name" value="GLA-like_dom_SF"/>
</dbReference>
<feature type="compositionally biased region" description="Low complexity" evidence="6">
    <location>
        <begin position="364"/>
        <end position="378"/>
    </location>
</feature>
<evidence type="ECO:0000256" key="7">
    <source>
        <dbReference type="SAM" id="SignalP"/>
    </source>
</evidence>
<dbReference type="SUPFAM" id="SSF57630">
    <property type="entry name" value="GLA-domain"/>
    <property type="match status" value="1"/>
</dbReference>
<dbReference type="PROSITE" id="PS00011">
    <property type="entry name" value="GLA_1"/>
    <property type="match status" value="1"/>
</dbReference>
<dbReference type="InterPro" id="IPR026823">
    <property type="entry name" value="cEGF"/>
</dbReference>
<feature type="compositionally biased region" description="Polar residues" evidence="6">
    <location>
        <begin position="379"/>
        <end position="390"/>
    </location>
</feature>
<dbReference type="Proteomes" id="UP001352852">
    <property type="component" value="Unassembled WGS sequence"/>
</dbReference>
<evidence type="ECO:0000313" key="11">
    <source>
        <dbReference type="EMBL" id="MED6287268.1"/>
    </source>
</evidence>
<keyword evidence="4" id="KW-0325">Glycoprotein</keyword>
<evidence type="ECO:0000259" key="8">
    <source>
        <dbReference type="PROSITE" id="PS50026"/>
    </source>
</evidence>
<dbReference type="PANTHER" id="PTHR24278:SF35">
    <property type="entry name" value="PROTEIN Z, VITAMIN K-DEPENDENT PLASMA GLYCOPROTEIN B"/>
    <property type="match status" value="1"/>
</dbReference>
<dbReference type="SUPFAM" id="SSF57196">
    <property type="entry name" value="EGF/Laminin"/>
    <property type="match status" value="1"/>
</dbReference>
<keyword evidence="1 5" id="KW-0245">EGF-like domain</keyword>
<dbReference type="Pfam" id="PF00089">
    <property type="entry name" value="Trypsin"/>
    <property type="match status" value="1"/>
</dbReference>
<proteinExistence type="predicted"/>
<evidence type="ECO:0000256" key="2">
    <source>
        <dbReference type="ARBA" id="ARBA00022737"/>
    </source>
</evidence>
<evidence type="ECO:0000313" key="12">
    <source>
        <dbReference type="Proteomes" id="UP001352852"/>
    </source>
</evidence>
<keyword evidence="2" id="KW-0677">Repeat</keyword>
<dbReference type="InterPro" id="IPR043504">
    <property type="entry name" value="Peptidase_S1_PA_chymotrypsin"/>
</dbReference>
<evidence type="ECO:0000256" key="4">
    <source>
        <dbReference type="ARBA" id="ARBA00023180"/>
    </source>
</evidence>
<feature type="signal peptide" evidence="7">
    <location>
        <begin position="1"/>
        <end position="21"/>
    </location>
</feature>
<keyword evidence="7" id="KW-0732">Signal</keyword>
<dbReference type="Gene3D" id="2.10.25.10">
    <property type="entry name" value="Laminin"/>
    <property type="match status" value="2"/>
</dbReference>
<dbReference type="Pfam" id="PF00008">
    <property type="entry name" value="EGF"/>
    <property type="match status" value="1"/>
</dbReference>
<evidence type="ECO:0000256" key="1">
    <source>
        <dbReference type="ARBA" id="ARBA00022536"/>
    </source>
</evidence>
<comment type="caution">
    <text evidence="5">Lacks conserved residue(s) required for the propagation of feature annotation.</text>
</comment>
<dbReference type="PIRSF" id="PIRSF001143">
    <property type="entry name" value="Factor_X"/>
    <property type="match status" value="1"/>
</dbReference>
<feature type="disulfide bond" evidence="5">
    <location>
        <begin position="112"/>
        <end position="121"/>
    </location>
</feature>
<feature type="domain" description="Peptidase S1" evidence="9">
    <location>
        <begin position="193"/>
        <end position="489"/>
    </location>
</feature>
<keyword evidence="3 5" id="KW-1015">Disulfide bond</keyword>
<dbReference type="InterPro" id="IPR012224">
    <property type="entry name" value="Pept_S1A_FX"/>
</dbReference>
<sequence>MSASLLAICLLGGFLQVFSQAEVFRGAPGAHTVFLRPKRANQFFIEEILEGNLERECYEERCNFEEAREVFEDDKKTIAFWTTYYNGDQCLPNPCLNGGICSQKVGGFSCSCSSPNYGHICELSPLAAKEQELPKPQYKAPAISECPTKGPKMCHQLCTADIYSYKCSCMSGFKLQSDMRSCQPEVEFPCGRIPDTNSSMCRHGNCPWQVSLINSGGVEFCGGVVLGRRSILTSARCLFLNSGVALRPLDFYVVTGNRKDTPVRALNLHKRFHSDDHDFDLALLELATPINFDPTLTHLCLPTKDFSENILMHSGRKGRAQNHELVYMTLDECRRQLTAPHPLSNKMFCMKRRKGAQGSPDGAQSRTRSSGSTDTSQSLNRLSGRQSVTQERLAGLAQDQNQTQTEDDLTRTSNGAENRSHSLENQHHESPAGGSRLRCGGLMPGSAVVTVEKGTAFLTGLLTSPSSDCDIQVFTKVSRYLNWIQPKLQAVENHVTPQVRQYPESR</sequence>
<dbReference type="EMBL" id="JAHUTJ010058485">
    <property type="protein sequence ID" value="MED6287268.1"/>
    <property type="molecule type" value="Genomic_DNA"/>
</dbReference>
<feature type="region of interest" description="Disordered" evidence="6">
    <location>
        <begin position="353"/>
        <end position="439"/>
    </location>
</feature>
<dbReference type="InterPro" id="IPR001254">
    <property type="entry name" value="Trypsin_dom"/>
</dbReference>
<comment type="caution">
    <text evidence="11">The sequence shown here is derived from an EMBL/GenBank/DDBJ whole genome shotgun (WGS) entry which is preliminary data.</text>
</comment>
<dbReference type="SUPFAM" id="SSF50494">
    <property type="entry name" value="Trypsin-like serine proteases"/>
    <property type="match status" value="1"/>
</dbReference>
<dbReference type="PRINTS" id="PR00001">
    <property type="entry name" value="GLABLOOD"/>
</dbReference>
<dbReference type="PANTHER" id="PTHR24278">
    <property type="entry name" value="COAGULATION FACTOR"/>
    <property type="match status" value="1"/>
</dbReference>
<dbReference type="CDD" id="cd00054">
    <property type="entry name" value="EGF_CA"/>
    <property type="match status" value="1"/>
</dbReference>
<protein>
    <submittedName>
        <fullName evidence="11">Uncharacterized protein</fullName>
    </submittedName>
</protein>
<dbReference type="SMART" id="SM00181">
    <property type="entry name" value="EGF"/>
    <property type="match status" value="2"/>
</dbReference>
<dbReference type="InterPro" id="IPR009003">
    <property type="entry name" value="Peptidase_S1_PA"/>
</dbReference>
<keyword evidence="12" id="KW-1185">Reference proteome</keyword>
<dbReference type="PROSITE" id="PS50026">
    <property type="entry name" value="EGF_3"/>
    <property type="match status" value="1"/>
</dbReference>
<dbReference type="PROSITE" id="PS50240">
    <property type="entry name" value="TRYPSIN_DOM"/>
    <property type="match status" value="1"/>
</dbReference>